<gene>
    <name evidence="3" type="ORF">Lbru_2432</name>
</gene>
<evidence type="ECO:0000259" key="2">
    <source>
        <dbReference type="PROSITE" id="PS50168"/>
    </source>
</evidence>
<dbReference type="STRING" id="29422.Lbru_2432"/>
<evidence type="ECO:0000256" key="1">
    <source>
        <dbReference type="SAM" id="Phobius"/>
    </source>
</evidence>
<keyword evidence="1" id="KW-0472">Membrane</keyword>
<dbReference type="EMBL" id="LNXV01000033">
    <property type="protein sequence ID" value="KTC78140.1"/>
    <property type="molecule type" value="Genomic_DNA"/>
</dbReference>
<dbReference type="InterPro" id="IPR001875">
    <property type="entry name" value="DED_dom"/>
</dbReference>
<name>A0A0W0S3T4_9GAMM</name>
<feature type="domain" description="DED" evidence="2">
    <location>
        <begin position="170"/>
        <end position="246"/>
    </location>
</feature>
<dbReference type="AlphaFoldDB" id="A0A0W0S3T4"/>
<protein>
    <submittedName>
        <fullName evidence="3">DNA repair protein</fullName>
    </submittedName>
</protein>
<dbReference type="RefSeq" id="WP_058442414.1">
    <property type="nucleotide sequence ID" value="NZ_CAAAHU010000013.1"/>
</dbReference>
<organism evidence="3 4">
    <name type="scientific">Legionella brunensis</name>
    <dbReference type="NCBI Taxonomy" id="29422"/>
    <lineage>
        <taxon>Bacteria</taxon>
        <taxon>Pseudomonadati</taxon>
        <taxon>Pseudomonadota</taxon>
        <taxon>Gammaproteobacteria</taxon>
        <taxon>Legionellales</taxon>
        <taxon>Legionellaceae</taxon>
        <taxon>Legionella</taxon>
    </lineage>
</organism>
<accession>A0A0W0S3T4</accession>
<evidence type="ECO:0000313" key="4">
    <source>
        <dbReference type="Proteomes" id="UP000054742"/>
    </source>
</evidence>
<comment type="caution">
    <text evidence="3">The sequence shown here is derived from an EMBL/GenBank/DDBJ whole genome shotgun (WGS) entry which is preliminary data.</text>
</comment>
<dbReference type="PATRIC" id="fig|29422.6.peg.2589"/>
<dbReference type="OrthoDB" id="5654032at2"/>
<keyword evidence="1" id="KW-1133">Transmembrane helix</keyword>
<reference evidence="3 4" key="1">
    <citation type="submission" date="2015-11" db="EMBL/GenBank/DDBJ databases">
        <title>Genomic analysis of 38 Legionella species identifies large and diverse effector repertoires.</title>
        <authorList>
            <person name="Burstein D."/>
            <person name="Amaro F."/>
            <person name="Zusman T."/>
            <person name="Lifshitz Z."/>
            <person name="Cohen O."/>
            <person name="Gilbert J.A."/>
            <person name="Pupko T."/>
            <person name="Shuman H.A."/>
            <person name="Segal G."/>
        </authorList>
    </citation>
    <scope>NUCLEOTIDE SEQUENCE [LARGE SCALE GENOMIC DNA]</scope>
    <source>
        <strain evidence="3 4">ATCC 43878</strain>
    </source>
</reference>
<keyword evidence="4" id="KW-1185">Reference proteome</keyword>
<feature type="transmembrane region" description="Helical" evidence="1">
    <location>
        <begin position="604"/>
        <end position="625"/>
    </location>
</feature>
<proteinExistence type="predicted"/>
<keyword evidence="1" id="KW-0812">Transmembrane</keyword>
<dbReference type="PROSITE" id="PS50168">
    <property type="entry name" value="DED"/>
    <property type="match status" value="1"/>
</dbReference>
<evidence type="ECO:0000313" key="3">
    <source>
        <dbReference type="EMBL" id="KTC78140.1"/>
    </source>
</evidence>
<dbReference type="Proteomes" id="UP000054742">
    <property type="component" value="Unassembled WGS sequence"/>
</dbReference>
<sequence length="666" mass="76141">MWYITAMLPLLAKVKEEDRLPAKTFLEELFKEIEQTRKVAIHEELLEDSIPPSLTLGMIEKSYLLFQDKNESSVSLAEFAVKIFTLGRIYTKASTDSAVWTADFLDSYQSLEKYLGTETQDKVKALTQELKTGKRDYKKSKYFTLSHEQKATVILLNNHEQQVFKELEHNIAIDLIKLTKILSQDEPAVIKAFCKESLPVSTDEDTEFNNLVAFLDASESLRKIKDFAGTLLNKSRKQKLLKLVEDLQLKREEIKTEADLAVFSKKVKEFRLEFKAIEKFIQQDLYWYRMRDFYDKVHPSLVLNPLLERISVSLKNFDSHPVTKGFIELEKIAEELSIADVNRQSLPEWIDDLKGKWEDACYKELQAGTATSSAGKEIFQQNFLKEFETFLLDKCSTTLRDSIVKAFSNAELSSLIPKKVVEFYDSLSKIEQIKGFGKRLSDRGYFQGPDFSNLADKLQAQLNTLASSLEKNEFEQQIQQDLELALFVSDSIKLFRVFEGTFKDEPLFAPVVSKASKIIFDFDNHSVTQGLTDFKEFAGDLWVGQVAKGRVGYNLASALQKQWEGIFIEAQKPNCDANRIRSMKRQMSTLLHSQDHILHEHRAIWKPILVNIAIALSVFGAFAIAGRTLKSCYKGDLSFNSCFFFAKTASQQHIEALEEKLNAPAA</sequence>